<keyword evidence="3" id="KW-1185">Reference proteome</keyword>
<organism evidence="2 3">
    <name type="scientific">Chitinophaga fulva</name>
    <dbReference type="NCBI Taxonomy" id="2728842"/>
    <lineage>
        <taxon>Bacteria</taxon>
        <taxon>Pseudomonadati</taxon>
        <taxon>Bacteroidota</taxon>
        <taxon>Chitinophagia</taxon>
        <taxon>Chitinophagales</taxon>
        <taxon>Chitinophagaceae</taxon>
        <taxon>Chitinophaga</taxon>
    </lineage>
</organism>
<evidence type="ECO:0000313" key="3">
    <source>
        <dbReference type="Proteomes" id="UP000583266"/>
    </source>
</evidence>
<sequence length="82" mass="9563">MRKGSSFESTGEREFEEGSIKEWEGHDHFERNMTQLYHVSAEKTVNKEVRKASTLSYAVMLHDRFKPDCVRLLRQPADYPSG</sequence>
<dbReference type="RefSeq" id="WP_169224265.1">
    <property type="nucleotide sequence ID" value="NZ_JABBGC010000001.1"/>
</dbReference>
<name>A0A848GK13_9BACT</name>
<dbReference type="EMBL" id="JABBGC010000001">
    <property type="protein sequence ID" value="NML37193.1"/>
    <property type="molecule type" value="Genomic_DNA"/>
</dbReference>
<protein>
    <submittedName>
        <fullName evidence="2">Uncharacterized protein</fullName>
    </submittedName>
</protein>
<evidence type="ECO:0000256" key="1">
    <source>
        <dbReference type="SAM" id="MobiDB-lite"/>
    </source>
</evidence>
<gene>
    <name evidence="2" type="ORF">HHL17_08270</name>
</gene>
<feature type="compositionally biased region" description="Basic and acidic residues" evidence="1">
    <location>
        <begin position="10"/>
        <end position="22"/>
    </location>
</feature>
<dbReference type="Proteomes" id="UP000583266">
    <property type="component" value="Unassembled WGS sequence"/>
</dbReference>
<accession>A0A848GK13</accession>
<reference evidence="2 3" key="1">
    <citation type="submission" date="2020-04" db="EMBL/GenBank/DDBJ databases">
        <title>Chitinophaga sp. G-6-1-13 sp. nov., isolated from soil.</title>
        <authorList>
            <person name="Dahal R.H."/>
            <person name="Chaudhary D.K."/>
        </authorList>
    </citation>
    <scope>NUCLEOTIDE SEQUENCE [LARGE SCALE GENOMIC DNA]</scope>
    <source>
        <strain evidence="2 3">G-6-1-13</strain>
    </source>
</reference>
<evidence type="ECO:0000313" key="2">
    <source>
        <dbReference type="EMBL" id="NML37193.1"/>
    </source>
</evidence>
<proteinExistence type="predicted"/>
<comment type="caution">
    <text evidence="2">The sequence shown here is derived from an EMBL/GenBank/DDBJ whole genome shotgun (WGS) entry which is preliminary data.</text>
</comment>
<dbReference type="AlphaFoldDB" id="A0A848GK13"/>
<feature type="region of interest" description="Disordered" evidence="1">
    <location>
        <begin position="1"/>
        <end position="22"/>
    </location>
</feature>